<feature type="compositionally biased region" description="Low complexity" evidence="7">
    <location>
        <begin position="329"/>
        <end position="345"/>
    </location>
</feature>
<dbReference type="Pfam" id="PF00319">
    <property type="entry name" value="SRF-TF"/>
    <property type="match status" value="1"/>
</dbReference>
<dbReference type="PROSITE" id="PS50066">
    <property type="entry name" value="MADS_BOX_2"/>
    <property type="match status" value="1"/>
</dbReference>
<feature type="compositionally biased region" description="Polar residues" evidence="7">
    <location>
        <begin position="352"/>
        <end position="361"/>
    </location>
</feature>
<dbReference type="PRINTS" id="PR00404">
    <property type="entry name" value="MADSDOMAIN"/>
</dbReference>
<dbReference type="EMBL" id="JAEPRB010000016">
    <property type="protein sequence ID" value="KAG2226496.1"/>
    <property type="molecule type" value="Genomic_DNA"/>
</dbReference>
<dbReference type="InterPro" id="IPR002100">
    <property type="entry name" value="TF_MADSbox"/>
</dbReference>
<dbReference type="OrthoDB" id="1898716at2759"/>
<dbReference type="InterPro" id="IPR050142">
    <property type="entry name" value="MADS-box/MEF2_TF"/>
</dbReference>
<dbReference type="SUPFAM" id="SSF55455">
    <property type="entry name" value="SRF-like"/>
    <property type="match status" value="1"/>
</dbReference>
<comment type="subcellular location">
    <subcellularLocation>
        <location evidence="1">Nucleus</location>
    </subcellularLocation>
</comment>
<sequence>MGRKKIKIQTIQDERNRQVTFLKRKNGLMKKAYELSVLCDCQVALIIFNTHGKLVQYASTDIDRILMQYTEFVNADSNDSTDGSSKTPTGVGGVATHGEETSIEDGKATMPSATPSPGLSSTTSHQSSQHHHPLPHHQALYSSSSASSTSPYHSVVRQQQQQSMMHQTHPAQSPQPMYRTSNNGTQLLSSKPSPIMQQQPQPPSLYVSNSTPTTTTNNPMNSPQPTTYATPTSMTQNKQQHQQQQHHSLRVQIPHEQQQQGPPPGGVGGVSTSTIAPSQFAQNLPSPSVFYPEFYQQSELPSPLHFSATPTTSGMFHWPPSQAPPQSQPPTLHQQQPQQSQQSQPREYRSSPLATTSSSEITAKRSPLLDQDDILNKRVKHE</sequence>
<evidence type="ECO:0000256" key="6">
    <source>
        <dbReference type="ARBA" id="ARBA00025805"/>
    </source>
</evidence>
<evidence type="ECO:0000313" key="9">
    <source>
        <dbReference type="EMBL" id="KAG2226496.1"/>
    </source>
</evidence>
<evidence type="ECO:0000256" key="2">
    <source>
        <dbReference type="ARBA" id="ARBA00023015"/>
    </source>
</evidence>
<evidence type="ECO:0000256" key="3">
    <source>
        <dbReference type="ARBA" id="ARBA00023125"/>
    </source>
</evidence>
<feature type="compositionally biased region" description="Low complexity" evidence="7">
    <location>
        <begin position="189"/>
        <end position="199"/>
    </location>
</feature>
<proteinExistence type="inferred from homology"/>
<dbReference type="InterPro" id="IPR036879">
    <property type="entry name" value="TF_MADSbox_sf"/>
</dbReference>
<dbReference type="GO" id="GO:0005634">
    <property type="term" value="C:nucleus"/>
    <property type="evidence" value="ECO:0007669"/>
    <property type="project" value="UniProtKB-SubCell"/>
</dbReference>
<dbReference type="PROSITE" id="PS00350">
    <property type="entry name" value="MADS_BOX_1"/>
    <property type="match status" value="1"/>
</dbReference>
<keyword evidence="4" id="KW-0804">Transcription</keyword>
<feature type="region of interest" description="Disordered" evidence="7">
    <location>
        <begin position="302"/>
        <end position="382"/>
    </location>
</feature>
<dbReference type="AlphaFoldDB" id="A0A8H7SC89"/>
<feature type="domain" description="MADS-box" evidence="8">
    <location>
        <begin position="1"/>
        <end position="61"/>
    </location>
</feature>
<dbReference type="Proteomes" id="UP000646827">
    <property type="component" value="Unassembled WGS sequence"/>
</dbReference>
<keyword evidence="10" id="KW-1185">Reference proteome</keyword>
<feature type="region of interest" description="Disordered" evidence="7">
    <location>
        <begin position="75"/>
        <end position="274"/>
    </location>
</feature>
<dbReference type="SMART" id="SM00432">
    <property type="entry name" value="MADS"/>
    <property type="match status" value="1"/>
</dbReference>
<dbReference type="CDD" id="cd00265">
    <property type="entry name" value="MADS_MEF2_like"/>
    <property type="match status" value="1"/>
</dbReference>
<organism evidence="9 10">
    <name type="scientific">Circinella minor</name>
    <dbReference type="NCBI Taxonomy" id="1195481"/>
    <lineage>
        <taxon>Eukaryota</taxon>
        <taxon>Fungi</taxon>
        <taxon>Fungi incertae sedis</taxon>
        <taxon>Mucoromycota</taxon>
        <taxon>Mucoromycotina</taxon>
        <taxon>Mucoromycetes</taxon>
        <taxon>Mucorales</taxon>
        <taxon>Lichtheimiaceae</taxon>
        <taxon>Circinella</taxon>
    </lineage>
</organism>
<evidence type="ECO:0000256" key="4">
    <source>
        <dbReference type="ARBA" id="ARBA00023163"/>
    </source>
</evidence>
<dbReference type="GO" id="GO:0045944">
    <property type="term" value="P:positive regulation of transcription by RNA polymerase II"/>
    <property type="evidence" value="ECO:0007669"/>
    <property type="project" value="InterPro"/>
</dbReference>
<keyword evidence="5" id="KW-0539">Nucleus</keyword>
<feature type="compositionally biased region" description="Polar residues" evidence="7">
    <location>
        <begin position="228"/>
        <end position="238"/>
    </location>
</feature>
<dbReference type="Gene3D" id="3.40.1810.10">
    <property type="entry name" value="Transcription factor, MADS-box"/>
    <property type="match status" value="1"/>
</dbReference>
<name>A0A8H7SC89_9FUNG</name>
<keyword evidence="3" id="KW-0238">DNA-binding</keyword>
<dbReference type="PANTHER" id="PTHR48019">
    <property type="entry name" value="SERUM RESPONSE FACTOR HOMOLOG"/>
    <property type="match status" value="1"/>
</dbReference>
<comment type="similarity">
    <text evidence="6">Belongs to the MEF2 family.</text>
</comment>
<protein>
    <recommendedName>
        <fullName evidence="8">MADS-box domain-containing protein</fullName>
    </recommendedName>
</protein>
<keyword evidence="2" id="KW-0805">Transcription regulation</keyword>
<dbReference type="GO" id="GO:0046983">
    <property type="term" value="F:protein dimerization activity"/>
    <property type="evidence" value="ECO:0007669"/>
    <property type="project" value="InterPro"/>
</dbReference>
<dbReference type="InterPro" id="IPR033896">
    <property type="entry name" value="MEF2-like_N"/>
</dbReference>
<feature type="compositionally biased region" description="Low complexity" evidence="7">
    <location>
        <begin position="142"/>
        <end position="167"/>
    </location>
</feature>
<accession>A0A8H7SC89</accession>
<reference evidence="9 10" key="1">
    <citation type="submission" date="2020-12" db="EMBL/GenBank/DDBJ databases">
        <title>Metabolic potential, ecology and presence of endohyphal bacteria is reflected in genomic diversity of Mucoromycotina.</title>
        <authorList>
            <person name="Muszewska A."/>
            <person name="Okrasinska A."/>
            <person name="Steczkiewicz K."/>
            <person name="Drgas O."/>
            <person name="Orlowska M."/>
            <person name="Perlinska-Lenart U."/>
            <person name="Aleksandrzak-Piekarczyk T."/>
            <person name="Szatraj K."/>
            <person name="Zielenkiewicz U."/>
            <person name="Pilsyk S."/>
            <person name="Malc E."/>
            <person name="Mieczkowski P."/>
            <person name="Kruszewska J.S."/>
            <person name="Biernat P."/>
            <person name="Pawlowska J."/>
        </authorList>
    </citation>
    <scope>NUCLEOTIDE SEQUENCE [LARGE SCALE GENOMIC DNA]</scope>
    <source>
        <strain evidence="9 10">CBS 142.35</strain>
    </source>
</reference>
<evidence type="ECO:0000313" key="10">
    <source>
        <dbReference type="Proteomes" id="UP000646827"/>
    </source>
</evidence>
<comment type="caution">
    <text evidence="9">The sequence shown here is derived from an EMBL/GenBank/DDBJ whole genome shotgun (WGS) entry which is preliminary data.</text>
</comment>
<feature type="compositionally biased region" description="Polar residues" evidence="7">
    <location>
        <begin position="75"/>
        <end position="88"/>
    </location>
</feature>
<feature type="compositionally biased region" description="Basic and acidic residues" evidence="7">
    <location>
        <begin position="97"/>
        <end position="107"/>
    </location>
</feature>
<evidence type="ECO:0000259" key="8">
    <source>
        <dbReference type="PROSITE" id="PS50066"/>
    </source>
</evidence>
<feature type="compositionally biased region" description="Polar residues" evidence="7">
    <location>
        <begin position="169"/>
        <end position="188"/>
    </location>
</feature>
<evidence type="ECO:0000256" key="1">
    <source>
        <dbReference type="ARBA" id="ARBA00004123"/>
    </source>
</evidence>
<dbReference type="GO" id="GO:0000977">
    <property type="term" value="F:RNA polymerase II transcription regulatory region sequence-specific DNA binding"/>
    <property type="evidence" value="ECO:0007669"/>
    <property type="project" value="InterPro"/>
</dbReference>
<evidence type="ECO:0000256" key="5">
    <source>
        <dbReference type="ARBA" id="ARBA00023242"/>
    </source>
</evidence>
<evidence type="ECO:0000256" key="7">
    <source>
        <dbReference type="SAM" id="MobiDB-lite"/>
    </source>
</evidence>
<gene>
    <name evidence="9" type="ORF">INT45_014240</name>
</gene>
<feature type="compositionally biased region" description="Low complexity" evidence="7">
    <location>
        <begin position="208"/>
        <end position="227"/>
    </location>
</feature>